<evidence type="ECO:0000313" key="1">
    <source>
        <dbReference type="EMBL" id="VCX41534.1"/>
    </source>
</evidence>
<proteinExistence type="predicted"/>
<evidence type="ECO:0000313" key="2">
    <source>
        <dbReference type="Proteomes" id="UP000269945"/>
    </source>
</evidence>
<protein>
    <submittedName>
        <fullName evidence="1">Uncharacterized protein</fullName>
    </submittedName>
</protein>
<reference evidence="1 2" key="1">
    <citation type="submission" date="2018-10" db="EMBL/GenBank/DDBJ databases">
        <authorList>
            <person name="Ekblom R."/>
            <person name="Jareborg N."/>
        </authorList>
    </citation>
    <scope>NUCLEOTIDE SEQUENCE [LARGE SCALE GENOMIC DNA]</scope>
    <source>
        <tissue evidence="1">Muscle</tissue>
    </source>
</reference>
<accession>A0A9X9QA72</accession>
<feature type="non-terminal residue" evidence="1">
    <location>
        <position position="70"/>
    </location>
</feature>
<organism evidence="1 2">
    <name type="scientific">Gulo gulo</name>
    <name type="common">Wolverine</name>
    <name type="synonym">Gluton</name>
    <dbReference type="NCBI Taxonomy" id="48420"/>
    <lineage>
        <taxon>Eukaryota</taxon>
        <taxon>Metazoa</taxon>
        <taxon>Chordata</taxon>
        <taxon>Craniata</taxon>
        <taxon>Vertebrata</taxon>
        <taxon>Euteleostomi</taxon>
        <taxon>Mammalia</taxon>
        <taxon>Eutheria</taxon>
        <taxon>Laurasiatheria</taxon>
        <taxon>Carnivora</taxon>
        <taxon>Caniformia</taxon>
        <taxon>Musteloidea</taxon>
        <taxon>Mustelidae</taxon>
        <taxon>Guloninae</taxon>
        <taxon>Gulo</taxon>
    </lineage>
</organism>
<sequence>MTFSTFDFREWKTKKKYRFYNCLVISMTQLHVTLINTQNYFSFEELFIDIYFLFFQPPFSSLPFCHSLHL</sequence>
<comment type="caution">
    <text evidence="1">The sequence shown here is derived from an EMBL/GenBank/DDBJ whole genome shotgun (WGS) entry which is preliminary data.</text>
</comment>
<dbReference type="EMBL" id="CYRY02046001">
    <property type="protein sequence ID" value="VCX41534.1"/>
    <property type="molecule type" value="Genomic_DNA"/>
</dbReference>
<dbReference type="AlphaFoldDB" id="A0A9X9QA72"/>
<dbReference type="Proteomes" id="UP000269945">
    <property type="component" value="Unassembled WGS sequence"/>
</dbReference>
<gene>
    <name evidence="1" type="ORF">BN2614_LOCUS1</name>
</gene>
<name>A0A9X9QA72_GULGU</name>
<keyword evidence="2" id="KW-1185">Reference proteome</keyword>